<gene>
    <name evidence="6" type="ORF">GDO78_021090</name>
</gene>
<dbReference type="InterPro" id="IPR013106">
    <property type="entry name" value="Ig_V-set"/>
</dbReference>
<evidence type="ECO:0000256" key="2">
    <source>
        <dbReference type="ARBA" id="ARBA00023130"/>
    </source>
</evidence>
<dbReference type="Proteomes" id="UP000770717">
    <property type="component" value="Unassembled WGS sequence"/>
</dbReference>
<dbReference type="PANTHER" id="PTHR23266">
    <property type="entry name" value="IMMUNOGLOBULIN HEAVY CHAIN"/>
    <property type="match status" value="1"/>
</dbReference>
<evidence type="ECO:0000256" key="4">
    <source>
        <dbReference type="SAM" id="SignalP"/>
    </source>
</evidence>
<reference evidence="6" key="1">
    <citation type="thesis" date="2020" institute="ProQuest LLC" country="789 East Eisenhower Parkway, Ann Arbor, MI, USA">
        <title>Comparative Genomics and Chromosome Evolution.</title>
        <authorList>
            <person name="Mudd A.B."/>
        </authorList>
    </citation>
    <scope>NUCLEOTIDE SEQUENCE</scope>
    <source>
        <strain evidence="6">HN-11 Male</strain>
        <tissue evidence="6">Kidney and liver</tissue>
    </source>
</reference>
<keyword evidence="4" id="KW-0732">Signal</keyword>
<evidence type="ECO:0000313" key="6">
    <source>
        <dbReference type="EMBL" id="KAG9469167.1"/>
    </source>
</evidence>
<dbReference type="InterPro" id="IPR050199">
    <property type="entry name" value="IgHV"/>
</dbReference>
<proteinExistence type="predicted"/>
<keyword evidence="7" id="KW-1185">Reference proteome</keyword>
<keyword evidence="3" id="KW-1280">Immunoglobulin</keyword>
<dbReference type="EMBL" id="WNTK01000604">
    <property type="protein sequence ID" value="KAG9469167.1"/>
    <property type="molecule type" value="Genomic_DNA"/>
</dbReference>
<name>A0A8J6EH65_ELECQ</name>
<dbReference type="InterPro" id="IPR013783">
    <property type="entry name" value="Ig-like_fold"/>
</dbReference>
<feature type="domain" description="Ig-like" evidence="5">
    <location>
        <begin position="21"/>
        <end position="114"/>
    </location>
</feature>
<evidence type="ECO:0000256" key="1">
    <source>
        <dbReference type="ARBA" id="ARBA00022859"/>
    </source>
</evidence>
<organism evidence="6 7">
    <name type="scientific">Eleutherodactylus coqui</name>
    <name type="common">Puerto Rican coqui</name>
    <dbReference type="NCBI Taxonomy" id="57060"/>
    <lineage>
        <taxon>Eukaryota</taxon>
        <taxon>Metazoa</taxon>
        <taxon>Chordata</taxon>
        <taxon>Craniata</taxon>
        <taxon>Vertebrata</taxon>
        <taxon>Euteleostomi</taxon>
        <taxon>Amphibia</taxon>
        <taxon>Batrachia</taxon>
        <taxon>Anura</taxon>
        <taxon>Neobatrachia</taxon>
        <taxon>Hyloidea</taxon>
        <taxon>Eleutherodactylidae</taxon>
        <taxon>Eleutherodactylinae</taxon>
        <taxon>Eleutherodactylus</taxon>
        <taxon>Eleutherodactylus</taxon>
    </lineage>
</organism>
<accession>A0A8J6EH65</accession>
<dbReference type="InterPro" id="IPR007110">
    <property type="entry name" value="Ig-like_dom"/>
</dbReference>
<dbReference type="AlphaFoldDB" id="A0A8J6EH65"/>
<dbReference type="GO" id="GO:0019814">
    <property type="term" value="C:immunoglobulin complex"/>
    <property type="evidence" value="ECO:0007669"/>
    <property type="project" value="UniProtKB-KW"/>
</dbReference>
<evidence type="ECO:0000256" key="3">
    <source>
        <dbReference type="ARBA" id="ARBA00043265"/>
    </source>
</evidence>
<feature type="signal peptide" evidence="4">
    <location>
        <begin position="1"/>
        <end position="19"/>
    </location>
</feature>
<feature type="chain" id="PRO_5035287719" description="Ig-like domain-containing protein" evidence="4">
    <location>
        <begin position="20"/>
        <end position="136"/>
    </location>
</feature>
<dbReference type="GO" id="GO:0002250">
    <property type="term" value="P:adaptive immune response"/>
    <property type="evidence" value="ECO:0007669"/>
    <property type="project" value="UniProtKB-KW"/>
</dbReference>
<dbReference type="GO" id="GO:0005576">
    <property type="term" value="C:extracellular region"/>
    <property type="evidence" value="ECO:0007669"/>
    <property type="project" value="UniProtKB-ARBA"/>
</dbReference>
<evidence type="ECO:0000259" key="5">
    <source>
        <dbReference type="PROSITE" id="PS50835"/>
    </source>
</evidence>
<dbReference type="PROSITE" id="PS50835">
    <property type="entry name" value="IG_LIKE"/>
    <property type="match status" value="1"/>
</dbReference>
<comment type="caution">
    <text evidence="6">The sequence shown here is derived from an EMBL/GenBank/DDBJ whole genome shotgun (WGS) entry which is preliminary data.</text>
</comment>
<dbReference type="SUPFAM" id="SSF48726">
    <property type="entry name" value="Immunoglobulin"/>
    <property type="match status" value="1"/>
</dbReference>
<dbReference type="Pfam" id="PF07686">
    <property type="entry name" value="V-set"/>
    <property type="match status" value="1"/>
</dbReference>
<dbReference type="InterPro" id="IPR036179">
    <property type="entry name" value="Ig-like_dom_sf"/>
</dbReference>
<evidence type="ECO:0000313" key="7">
    <source>
        <dbReference type="Proteomes" id="UP000770717"/>
    </source>
</evidence>
<sequence length="136" mass="15508">MKTSLVFIISVLCLAGVYSDTSLTQPSDPVVIKPGGSHQLSCKGSGFSMSSYWMSWVRETSDGRLQWLCRINSGTTYYADEFKRRFTISTDYSNSMLYLQMDNMKSEDSAKYYCARDTLIQIIPHPYQEPNPMQLV</sequence>
<protein>
    <recommendedName>
        <fullName evidence="5">Ig-like domain-containing protein</fullName>
    </recommendedName>
</protein>
<dbReference type="OrthoDB" id="9905174at2759"/>
<keyword evidence="1" id="KW-0391">Immunity</keyword>
<keyword evidence="2" id="KW-1064">Adaptive immunity</keyword>
<dbReference type="SMART" id="SM00406">
    <property type="entry name" value="IGv"/>
    <property type="match status" value="1"/>
</dbReference>
<dbReference type="Gene3D" id="2.60.40.10">
    <property type="entry name" value="Immunoglobulins"/>
    <property type="match status" value="1"/>
</dbReference>